<accession>A0AAW5JPF3</accession>
<feature type="transmembrane region" description="Helical" evidence="1">
    <location>
        <begin position="15"/>
        <end position="35"/>
    </location>
</feature>
<evidence type="ECO:0000313" key="3">
    <source>
        <dbReference type="Proteomes" id="UP001204562"/>
    </source>
</evidence>
<proteinExistence type="predicted"/>
<name>A0AAW5JPF3_9FIRM</name>
<protein>
    <submittedName>
        <fullName evidence="2">Uncharacterized protein</fullName>
    </submittedName>
</protein>
<feature type="non-terminal residue" evidence="2">
    <location>
        <position position="105"/>
    </location>
</feature>
<reference evidence="2" key="1">
    <citation type="submission" date="2022-06" db="EMBL/GenBank/DDBJ databases">
        <title>Isolation of gut microbiota from human fecal samples.</title>
        <authorList>
            <person name="Pamer E.G."/>
            <person name="Barat B."/>
            <person name="Waligurski E."/>
            <person name="Medina S."/>
            <person name="Paddock L."/>
            <person name="Mostad J."/>
        </authorList>
    </citation>
    <scope>NUCLEOTIDE SEQUENCE</scope>
    <source>
        <strain evidence="2">DFI.9.91</strain>
    </source>
</reference>
<evidence type="ECO:0000313" key="2">
    <source>
        <dbReference type="EMBL" id="MCQ4771951.1"/>
    </source>
</evidence>
<feature type="transmembrane region" description="Helical" evidence="1">
    <location>
        <begin position="42"/>
        <end position="62"/>
    </location>
</feature>
<dbReference type="EMBL" id="JANFYS010000170">
    <property type="protein sequence ID" value="MCQ4771951.1"/>
    <property type="molecule type" value="Genomic_DNA"/>
</dbReference>
<keyword evidence="1" id="KW-1133">Transmembrane helix</keyword>
<dbReference type="Proteomes" id="UP001204562">
    <property type="component" value="Unassembled WGS sequence"/>
</dbReference>
<organism evidence="2 3">
    <name type="scientific">Intestinimonas massiliensis</name>
    <name type="common">ex Afouda et al. 2020</name>
    <dbReference type="NCBI Taxonomy" id="1673721"/>
    <lineage>
        <taxon>Bacteria</taxon>
        <taxon>Bacillati</taxon>
        <taxon>Bacillota</taxon>
        <taxon>Clostridia</taxon>
        <taxon>Eubacteriales</taxon>
        <taxon>Intestinimonas</taxon>
    </lineage>
</organism>
<dbReference type="AlphaFoldDB" id="A0AAW5JPF3"/>
<evidence type="ECO:0000256" key="1">
    <source>
        <dbReference type="SAM" id="Phobius"/>
    </source>
</evidence>
<comment type="caution">
    <text evidence="2">The sequence shown here is derived from an EMBL/GenBank/DDBJ whole genome shotgun (WGS) entry which is preliminary data.</text>
</comment>
<feature type="transmembrane region" description="Helical" evidence="1">
    <location>
        <begin position="74"/>
        <end position="93"/>
    </location>
</feature>
<sequence>FLYNLHVCFGDPVSAGWITPAIPLIGAWGVANFAAGPERIHATIALGLLMALIFLFLGISGLGKKITAMVPNSLRIGIILGAGISSVISVAGTRMQGIEISVLCG</sequence>
<keyword evidence="1" id="KW-0472">Membrane</keyword>
<keyword evidence="1" id="KW-0812">Transmembrane</keyword>
<feature type="non-terminal residue" evidence="2">
    <location>
        <position position="1"/>
    </location>
</feature>
<gene>
    <name evidence="2" type="ORF">NE579_16150</name>
</gene>